<dbReference type="PANTHER" id="PTHR42713">
    <property type="entry name" value="HISTIDINE KINASE-RELATED"/>
    <property type="match status" value="1"/>
</dbReference>
<dbReference type="InterPro" id="IPR018062">
    <property type="entry name" value="HTH_AraC-typ_CS"/>
</dbReference>
<dbReference type="EMBL" id="JAGKSP010000002">
    <property type="protein sequence ID" value="MBP3962575.1"/>
    <property type="molecule type" value="Genomic_DNA"/>
</dbReference>
<evidence type="ECO:0000256" key="4">
    <source>
        <dbReference type="ARBA" id="ARBA00023012"/>
    </source>
</evidence>
<dbReference type="InterPro" id="IPR001789">
    <property type="entry name" value="Sig_transdc_resp-reg_receiver"/>
</dbReference>
<evidence type="ECO:0000256" key="8">
    <source>
        <dbReference type="PROSITE-ProRule" id="PRU00169"/>
    </source>
</evidence>
<reference evidence="11 12" key="1">
    <citation type="submission" date="2021-04" db="EMBL/GenBank/DDBJ databases">
        <title>Paenibacillus sp. DLE-14 whole genome sequence.</title>
        <authorList>
            <person name="Ham Y.J."/>
        </authorList>
    </citation>
    <scope>NUCLEOTIDE SEQUENCE [LARGE SCALE GENOMIC DNA]</scope>
    <source>
        <strain evidence="11 12">DLE-14</strain>
    </source>
</reference>
<proteinExistence type="predicted"/>
<dbReference type="Gene3D" id="3.40.50.2300">
    <property type="match status" value="1"/>
</dbReference>
<feature type="modified residue" description="4-aspartylphosphate" evidence="8">
    <location>
        <position position="55"/>
    </location>
</feature>
<dbReference type="SMART" id="SM00342">
    <property type="entry name" value="HTH_ARAC"/>
    <property type="match status" value="1"/>
</dbReference>
<organism evidence="11 12">
    <name type="scientific">Paenibacillus lignilyticus</name>
    <dbReference type="NCBI Taxonomy" id="1172615"/>
    <lineage>
        <taxon>Bacteria</taxon>
        <taxon>Bacillati</taxon>
        <taxon>Bacillota</taxon>
        <taxon>Bacilli</taxon>
        <taxon>Bacillales</taxon>
        <taxon>Paenibacillaceae</taxon>
        <taxon>Paenibacillus</taxon>
    </lineage>
</organism>
<accession>A0ABS5C9C3</accession>
<name>A0ABS5C9C3_9BACL</name>
<dbReference type="Proteomes" id="UP000673394">
    <property type="component" value="Unassembled WGS sequence"/>
</dbReference>
<dbReference type="RefSeq" id="WP_210656879.1">
    <property type="nucleotide sequence ID" value="NZ_JAGKSP010000002.1"/>
</dbReference>
<evidence type="ECO:0000256" key="3">
    <source>
        <dbReference type="ARBA" id="ARBA00022553"/>
    </source>
</evidence>
<dbReference type="InterPro" id="IPR018060">
    <property type="entry name" value="HTH_AraC"/>
</dbReference>
<keyword evidence="3 8" id="KW-0597">Phosphoprotein</keyword>
<dbReference type="PRINTS" id="PR00032">
    <property type="entry name" value="HTHARAC"/>
</dbReference>
<dbReference type="InterPro" id="IPR020449">
    <property type="entry name" value="Tscrpt_reg_AraC-type_HTH"/>
</dbReference>
<evidence type="ECO:0000259" key="9">
    <source>
        <dbReference type="PROSITE" id="PS01124"/>
    </source>
</evidence>
<dbReference type="Pfam" id="PF12833">
    <property type="entry name" value="HTH_18"/>
    <property type="match status" value="1"/>
</dbReference>
<dbReference type="Gene3D" id="1.10.10.60">
    <property type="entry name" value="Homeodomain-like"/>
    <property type="match status" value="2"/>
</dbReference>
<dbReference type="SUPFAM" id="SSF52172">
    <property type="entry name" value="CheY-like"/>
    <property type="match status" value="1"/>
</dbReference>
<gene>
    <name evidence="11" type="ORF">I8J30_07630</name>
</gene>
<dbReference type="InterPro" id="IPR011006">
    <property type="entry name" value="CheY-like_superfamily"/>
</dbReference>
<keyword evidence="5" id="KW-0805">Transcription regulation</keyword>
<evidence type="ECO:0000256" key="6">
    <source>
        <dbReference type="ARBA" id="ARBA00023125"/>
    </source>
</evidence>
<evidence type="ECO:0000256" key="5">
    <source>
        <dbReference type="ARBA" id="ARBA00023015"/>
    </source>
</evidence>
<keyword evidence="12" id="KW-1185">Reference proteome</keyword>
<keyword evidence="7" id="KW-0804">Transcription</keyword>
<dbReference type="PROSITE" id="PS50110">
    <property type="entry name" value="RESPONSE_REGULATORY"/>
    <property type="match status" value="1"/>
</dbReference>
<keyword evidence="2" id="KW-0963">Cytoplasm</keyword>
<dbReference type="SUPFAM" id="SSF46689">
    <property type="entry name" value="Homeodomain-like"/>
    <property type="match status" value="2"/>
</dbReference>
<dbReference type="Pfam" id="PF00072">
    <property type="entry name" value="Response_reg"/>
    <property type="match status" value="1"/>
</dbReference>
<evidence type="ECO:0000256" key="2">
    <source>
        <dbReference type="ARBA" id="ARBA00022490"/>
    </source>
</evidence>
<evidence type="ECO:0000259" key="10">
    <source>
        <dbReference type="PROSITE" id="PS50110"/>
    </source>
</evidence>
<dbReference type="InterPro" id="IPR009057">
    <property type="entry name" value="Homeodomain-like_sf"/>
</dbReference>
<comment type="subcellular location">
    <subcellularLocation>
        <location evidence="1">Cytoplasm</location>
    </subcellularLocation>
</comment>
<comment type="caution">
    <text evidence="11">The sequence shown here is derived from an EMBL/GenBank/DDBJ whole genome shotgun (WGS) entry which is preliminary data.</text>
</comment>
<dbReference type="CDD" id="cd17536">
    <property type="entry name" value="REC_YesN-like"/>
    <property type="match status" value="1"/>
</dbReference>
<feature type="domain" description="HTH araC/xylS-type" evidence="9">
    <location>
        <begin position="422"/>
        <end position="518"/>
    </location>
</feature>
<keyword evidence="6" id="KW-0238">DNA-binding</keyword>
<dbReference type="PROSITE" id="PS00041">
    <property type="entry name" value="HTH_ARAC_FAMILY_1"/>
    <property type="match status" value="1"/>
</dbReference>
<dbReference type="PANTHER" id="PTHR42713:SF3">
    <property type="entry name" value="TRANSCRIPTIONAL REGULATORY PROTEIN HPTR"/>
    <property type="match status" value="1"/>
</dbReference>
<protein>
    <submittedName>
        <fullName evidence="11">Response regulator</fullName>
    </submittedName>
</protein>
<dbReference type="PROSITE" id="PS01124">
    <property type="entry name" value="HTH_ARAC_FAMILY_2"/>
    <property type="match status" value="1"/>
</dbReference>
<feature type="domain" description="Response regulatory" evidence="10">
    <location>
        <begin position="3"/>
        <end position="120"/>
    </location>
</feature>
<evidence type="ECO:0000313" key="12">
    <source>
        <dbReference type="Proteomes" id="UP000673394"/>
    </source>
</evidence>
<evidence type="ECO:0000313" key="11">
    <source>
        <dbReference type="EMBL" id="MBP3962575.1"/>
    </source>
</evidence>
<keyword evidence="4" id="KW-0902">Two-component regulatory system</keyword>
<dbReference type="SMART" id="SM00448">
    <property type="entry name" value="REC"/>
    <property type="match status" value="1"/>
</dbReference>
<dbReference type="InterPro" id="IPR051552">
    <property type="entry name" value="HptR"/>
</dbReference>
<sequence>MYNVVIVDDEPIVVEALRKSTVWDDFGLEVIGDAYNGIEALELMEKHHVHLLITDVRMPQMDGIELIRSIHQRGWDIRIVILSGHDDFLYVKQAVKLGVENYMLKPLDKNEFVASISAIVEKLQDTANRQIGLAEQLNAFRENLLLRWVTGSISRAELKEKSQIAQIELNLDCFRIALIKVLSGEDNAQKHRVALMIRDQLAQWFNHETLRLSFCDSSHDVVAIFSEPTEASDGAPLLGQLKLFLSEIKARNDLQILITIGQRTTDLLGADFSYQSAKELQGYSFLLPPNSLIDSDDDTKNHSGQEQLPSFPYETINNLILAGRKEECLELTRAALEGLQDASHLPLLQLKNALLELLFQIANTVKKSVVNPQHVPDQFKHLYLRFESSTRFDDLAKLVYDTVALASDLFGDKSGTANATIKPILDYVLQHSNQDLSLKTLSYKFNINASYLGQLFRKETGILFSSYLNHLRIEKAKELLMQTDMKMTDIAAKVGYLEPSHFYKIFKKATGVSPAEFK</sequence>
<evidence type="ECO:0000256" key="7">
    <source>
        <dbReference type="ARBA" id="ARBA00023163"/>
    </source>
</evidence>
<evidence type="ECO:0000256" key="1">
    <source>
        <dbReference type="ARBA" id="ARBA00004496"/>
    </source>
</evidence>